<dbReference type="Pfam" id="PF00673">
    <property type="entry name" value="Ribosomal_L5_C"/>
    <property type="match status" value="1"/>
</dbReference>
<dbReference type="PIRSF" id="PIRSF002161">
    <property type="entry name" value="Ribosomal_L5"/>
    <property type="match status" value="1"/>
</dbReference>
<evidence type="ECO:0000313" key="8">
    <source>
        <dbReference type="EMBL" id="AMD08053.1"/>
    </source>
</evidence>
<keyword evidence="4" id="KW-0699">rRNA-binding</keyword>
<evidence type="ECO:0000256" key="5">
    <source>
        <dbReference type="RuleBase" id="RU003930"/>
    </source>
</evidence>
<gene>
    <name evidence="4 8" type="primary">rpl5</name>
</gene>
<evidence type="ECO:0000256" key="1">
    <source>
        <dbReference type="ARBA" id="ARBA00008553"/>
    </source>
</evidence>
<dbReference type="GO" id="GO:0009507">
    <property type="term" value="C:chloroplast"/>
    <property type="evidence" value="ECO:0007669"/>
    <property type="project" value="UniProtKB-SubCell"/>
</dbReference>
<dbReference type="InterPro" id="IPR031309">
    <property type="entry name" value="Ribosomal_uL5_C"/>
</dbReference>
<dbReference type="GO" id="GO:0019843">
    <property type="term" value="F:rRNA binding"/>
    <property type="evidence" value="ECO:0007669"/>
    <property type="project" value="UniProtKB-UniRule"/>
</dbReference>
<keyword evidence="4" id="KW-0694">RNA-binding</keyword>
<comment type="function">
    <text evidence="4">Binds 5S rRNA, forms part of the central protuberance of the 50S subunit.</text>
</comment>
<evidence type="ECO:0000259" key="6">
    <source>
        <dbReference type="Pfam" id="PF00281"/>
    </source>
</evidence>
<keyword evidence="8" id="KW-0934">Plastid</keyword>
<dbReference type="EMBL" id="KT223519">
    <property type="protein sequence ID" value="AMD08053.1"/>
    <property type="molecule type" value="Genomic_DNA"/>
</dbReference>
<comment type="similarity">
    <text evidence="1 4 5">Belongs to the universal ribosomal protein uL5 family.</text>
</comment>
<feature type="domain" description="Large ribosomal subunit protein uL5 N-terminal" evidence="6">
    <location>
        <begin position="25"/>
        <end position="81"/>
    </location>
</feature>
<dbReference type="SUPFAM" id="SSF55282">
    <property type="entry name" value="RL5-like"/>
    <property type="match status" value="1"/>
</dbReference>
<evidence type="ECO:0000256" key="4">
    <source>
        <dbReference type="HAMAP-Rule" id="MF_01333"/>
    </source>
</evidence>
<evidence type="ECO:0000259" key="7">
    <source>
        <dbReference type="Pfam" id="PF00673"/>
    </source>
</evidence>
<dbReference type="PANTHER" id="PTHR11994">
    <property type="entry name" value="60S RIBOSOMAL PROTEIN L11-RELATED"/>
    <property type="match status" value="1"/>
</dbReference>
<evidence type="ECO:0000256" key="2">
    <source>
        <dbReference type="ARBA" id="ARBA00022980"/>
    </source>
</evidence>
<evidence type="ECO:0000256" key="3">
    <source>
        <dbReference type="ARBA" id="ARBA00023274"/>
    </source>
</evidence>
<keyword evidence="2 4" id="KW-0689">Ribosomal protein</keyword>
<feature type="domain" description="Large ribosomal subunit protein uL5 C-terminal" evidence="7">
    <location>
        <begin position="86"/>
        <end position="178"/>
    </location>
</feature>
<sequence>MTQRLKSFYIEKIVPELKEQFKYKNIHEIPRIKKIVINRGLDESCQNSKILEVLYTEIKNIGGQAPVTSKSKKAIANFKLKENMSIGMFVTLRGEIMYSFLDRLINLALPRIRDFQGLSVKSFDKVGNFSIGLNEQLMFPEIEFDKVNKVEGMDICIVNSAKTKEESLFLLKQLGMPFKL</sequence>
<dbReference type="GO" id="GO:0005840">
    <property type="term" value="C:ribosome"/>
    <property type="evidence" value="ECO:0007669"/>
    <property type="project" value="UniProtKB-KW"/>
</dbReference>
<organism evidence="8">
    <name type="scientific">Euglena mutabilis</name>
    <dbReference type="NCBI Taxonomy" id="38275"/>
    <lineage>
        <taxon>Eukaryota</taxon>
        <taxon>Discoba</taxon>
        <taxon>Euglenozoa</taxon>
        <taxon>Euglenida</taxon>
        <taxon>Spirocuta</taxon>
        <taxon>Euglenophyceae</taxon>
        <taxon>Euglenales</taxon>
        <taxon>Euglenaceae</taxon>
        <taxon>Euglena</taxon>
    </lineage>
</organism>
<dbReference type="Pfam" id="PF00281">
    <property type="entry name" value="Ribosomal_L5"/>
    <property type="match status" value="1"/>
</dbReference>
<dbReference type="InterPro" id="IPR031310">
    <property type="entry name" value="Ribosomal_uL5_N"/>
</dbReference>
<comment type="subunit">
    <text evidence="4">Part of the 50S ribosomal subunit; contacts the 5S rRNA.</text>
</comment>
<keyword evidence="8" id="KW-0150">Chloroplast</keyword>
<dbReference type="InterPro" id="IPR002132">
    <property type="entry name" value="Ribosomal_uL5"/>
</dbReference>
<dbReference type="InterPro" id="IPR020930">
    <property type="entry name" value="Ribosomal_uL5_bac-type"/>
</dbReference>
<geneLocation type="chloroplast" evidence="8"/>
<dbReference type="GO" id="GO:1990904">
    <property type="term" value="C:ribonucleoprotein complex"/>
    <property type="evidence" value="ECO:0007669"/>
    <property type="project" value="UniProtKB-KW"/>
</dbReference>
<dbReference type="Gene3D" id="3.30.1440.10">
    <property type="match status" value="1"/>
</dbReference>
<dbReference type="InterPro" id="IPR022803">
    <property type="entry name" value="Ribosomal_uL5_dom_sf"/>
</dbReference>
<comment type="subcellular location">
    <subcellularLocation>
        <location evidence="4">Plastid</location>
        <location evidence="4">Chloroplast</location>
    </subcellularLocation>
</comment>
<proteinExistence type="inferred from homology"/>
<name>A0A1B0UL06_EUGMU</name>
<dbReference type="AlphaFoldDB" id="A0A1B0UL06"/>
<dbReference type="GO" id="GO:0003735">
    <property type="term" value="F:structural constituent of ribosome"/>
    <property type="evidence" value="ECO:0007669"/>
    <property type="project" value="InterPro"/>
</dbReference>
<dbReference type="HAMAP" id="MF_01333_B">
    <property type="entry name" value="Ribosomal_uL5_B"/>
    <property type="match status" value="1"/>
</dbReference>
<protein>
    <recommendedName>
        <fullName evidence="4">Large ribosomal subunit protein uL5c</fullName>
    </recommendedName>
</protein>
<accession>A0A1B0UL06</accession>
<dbReference type="FunFam" id="3.30.1440.10:FF:000001">
    <property type="entry name" value="50S ribosomal protein L5"/>
    <property type="match status" value="1"/>
</dbReference>
<dbReference type="GO" id="GO:0006412">
    <property type="term" value="P:translation"/>
    <property type="evidence" value="ECO:0007669"/>
    <property type="project" value="UniProtKB-UniRule"/>
</dbReference>
<keyword evidence="3 4" id="KW-0687">Ribonucleoprotein</keyword>
<dbReference type="NCBIfam" id="NF000585">
    <property type="entry name" value="PRK00010.1"/>
    <property type="match status" value="1"/>
</dbReference>
<reference evidence="8" key="1">
    <citation type="journal article" date="2016" name="J. Eukaryot. Microbiol.">
        <title>The Chloroplast Genome of Euglena mutabilis-Cluster Arrangement, Intron Analysis, and Intrageneric Trends.</title>
        <authorList>
            <person name="Dabbagh N."/>
            <person name="Preisfeld A."/>
        </authorList>
    </citation>
    <scope>NUCLEOTIDE SEQUENCE</scope>
</reference>